<dbReference type="PANTHER" id="PTHR11851:SF224">
    <property type="entry name" value="PROCESSING PROTEASE"/>
    <property type="match status" value="1"/>
</dbReference>
<dbReference type="InterPro" id="IPR011249">
    <property type="entry name" value="Metalloenz_LuxS/M16"/>
</dbReference>
<keyword evidence="1" id="KW-0732">Signal</keyword>
<gene>
    <name evidence="3" type="ORF">ABXR19_08345</name>
</gene>
<feature type="signal peptide" evidence="1">
    <location>
        <begin position="1"/>
        <end position="19"/>
    </location>
</feature>
<dbReference type="SUPFAM" id="SSF63411">
    <property type="entry name" value="LuxS/MPP-like metallohydrolase"/>
    <property type="match status" value="2"/>
</dbReference>
<dbReference type="EMBL" id="JBEWZI010000007">
    <property type="protein sequence ID" value="MET7014199.1"/>
    <property type="molecule type" value="Genomic_DNA"/>
</dbReference>
<evidence type="ECO:0000256" key="1">
    <source>
        <dbReference type="SAM" id="SignalP"/>
    </source>
</evidence>
<dbReference type="Proteomes" id="UP001549691">
    <property type="component" value="Unassembled WGS sequence"/>
</dbReference>
<accession>A0ABV2TJW3</accession>
<organism evidence="3 4">
    <name type="scientific">Uliginosibacterium flavum</name>
    <dbReference type="NCBI Taxonomy" id="1396831"/>
    <lineage>
        <taxon>Bacteria</taxon>
        <taxon>Pseudomonadati</taxon>
        <taxon>Pseudomonadota</taxon>
        <taxon>Betaproteobacteria</taxon>
        <taxon>Rhodocyclales</taxon>
        <taxon>Zoogloeaceae</taxon>
        <taxon>Uliginosibacterium</taxon>
    </lineage>
</organism>
<keyword evidence="4" id="KW-1185">Reference proteome</keyword>
<name>A0ABV2TJW3_9RHOO</name>
<proteinExistence type="predicted"/>
<sequence length="432" mass="46108">MKTLFACLALTLGSFTAQAAVPIQHWTSPQGTRVFFVEDHNLPMLDVQVDFAAGSARASAPAIASMTHGLLDAGIGKGKAALDENAIADRFADVGAQLGGGVDADRASLGLRVLSSPAERDEALGLLRQILAQPQFPQAVLERERARAIAELRESQTQPGAILGKRFAQNAYGSHPYGRVTEEADLKRLSRQALVDFHHRTYTARAAQVTLVGDLTREQAERIANDLVADLPLGSAPSSLPDASLPKGGITHIANPASQAHIAIGLPTIKRNDPDAMALAVGNYTLGGGGFNSRLMKEVRDARGLAYSIYSYFAPAASQGLFQIGLETKAEQADEALAVVNATLSKFLQEGPTEVELQAAKANLINSFALHLDNNRKILAQVADIGFYKRPLDSLDTYPARVQAVTLEQIRAAFARYVKPESLVTVVVGGKK</sequence>
<dbReference type="Gene3D" id="3.30.830.10">
    <property type="entry name" value="Metalloenzyme, LuxS/M16 peptidase-like"/>
    <property type="match status" value="2"/>
</dbReference>
<dbReference type="InterPro" id="IPR050361">
    <property type="entry name" value="MPP/UQCRC_Complex"/>
</dbReference>
<protein>
    <submittedName>
        <fullName evidence="3">Pitrilysin family protein</fullName>
    </submittedName>
</protein>
<dbReference type="InterPro" id="IPR007863">
    <property type="entry name" value="Peptidase_M16_C"/>
</dbReference>
<comment type="caution">
    <text evidence="3">The sequence shown here is derived from an EMBL/GenBank/DDBJ whole genome shotgun (WGS) entry which is preliminary data.</text>
</comment>
<dbReference type="Pfam" id="PF05193">
    <property type="entry name" value="Peptidase_M16_C"/>
    <property type="match status" value="1"/>
</dbReference>
<feature type="domain" description="Peptidase M16 C-terminal" evidence="2">
    <location>
        <begin position="189"/>
        <end position="364"/>
    </location>
</feature>
<evidence type="ECO:0000313" key="4">
    <source>
        <dbReference type="Proteomes" id="UP001549691"/>
    </source>
</evidence>
<feature type="chain" id="PRO_5045650545" evidence="1">
    <location>
        <begin position="20"/>
        <end position="432"/>
    </location>
</feature>
<evidence type="ECO:0000313" key="3">
    <source>
        <dbReference type="EMBL" id="MET7014199.1"/>
    </source>
</evidence>
<reference evidence="3 4" key="1">
    <citation type="submission" date="2024-07" db="EMBL/GenBank/DDBJ databases">
        <title>Uliginosibacterium flavum JJ3220;KACC:17644.</title>
        <authorList>
            <person name="Kim M.K."/>
        </authorList>
    </citation>
    <scope>NUCLEOTIDE SEQUENCE [LARGE SCALE GENOMIC DNA]</scope>
    <source>
        <strain evidence="3 4">KACC:17644</strain>
    </source>
</reference>
<dbReference type="PANTHER" id="PTHR11851">
    <property type="entry name" value="METALLOPROTEASE"/>
    <property type="match status" value="1"/>
</dbReference>
<evidence type="ECO:0000259" key="2">
    <source>
        <dbReference type="Pfam" id="PF05193"/>
    </source>
</evidence>
<dbReference type="RefSeq" id="WP_354600659.1">
    <property type="nucleotide sequence ID" value="NZ_JBEWZI010000007.1"/>
</dbReference>